<evidence type="ECO:0000256" key="1">
    <source>
        <dbReference type="ARBA" id="ARBA00022737"/>
    </source>
</evidence>
<dbReference type="NCBIfam" id="TIGR00756">
    <property type="entry name" value="PPR"/>
    <property type="match status" value="6"/>
</dbReference>
<dbReference type="PROSITE" id="PS51375">
    <property type="entry name" value="PPR"/>
    <property type="match status" value="6"/>
</dbReference>
<feature type="region of interest" description="Disordered" evidence="3">
    <location>
        <begin position="1"/>
        <end position="25"/>
    </location>
</feature>
<feature type="domain" description="DYW" evidence="4">
    <location>
        <begin position="730"/>
        <end position="805"/>
    </location>
</feature>
<organism evidence="5 6">
    <name type="scientific">Papaver somniferum</name>
    <name type="common">Opium poppy</name>
    <dbReference type="NCBI Taxonomy" id="3469"/>
    <lineage>
        <taxon>Eukaryota</taxon>
        <taxon>Viridiplantae</taxon>
        <taxon>Streptophyta</taxon>
        <taxon>Embryophyta</taxon>
        <taxon>Tracheophyta</taxon>
        <taxon>Spermatophyta</taxon>
        <taxon>Magnoliopsida</taxon>
        <taxon>Ranunculales</taxon>
        <taxon>Papaveraceae</taxon>
        <taxon>Papaveroideae</taxon>
        <taxon>Papaver</taxon>
    </lineage>
</organism>
<dbReference type="OMA" id="FDCFMQM"/>
<dbReference type="EMBL" id="CM010717">
    <property type="protein sequence ID" value="RZC54989.1"/>
    <property type="molecule type" value="Genomic_DNA"/>
</dbReference>
<dbReference type="Pfam" id="PF14432">
    <property type="entry name" value="DYW_deaminase"/>
    <property type="match status" value="1"/>
</dbReference>
<keyword evidence="6" id="KW-1185">Reference proteome</keyword>
<dbReference type="GO" id="GO:0008270">
    <property type="term" value="F:zinc ion binding"/>
    <property type="evidence" value="ECO:0007669"/>
    <property type="project" value="InterPro"/>
</dbReference>
<keyword evidence="1" id="KW-0677">Repeat</keyword>
<feature type="repeat" description="PPR" evidence="2">
    <location>
        <begin position="467"/>
        <end position="497"/>
    </location>
</feature>
<dbReference type="Pfam" id="PF13041">
    <property type="entry name" value="PPR_2"/>
    <property type="match status" value="2"/>
</dbReference>
<dbReference type="AlphaFoldDB" id="A0A4Y7J5J2"/>
<name>A0A4Y7J5J2_PAPSO</name>
<feature type="compositionally biased region" description="Polar residues" evidence="3">
    <location>
        <begin position="1"/>
        <end position="10"/>
    </location>
</feature>
<dbReference type="Gramene" id="RZC54989">
    <property type="protein sequence ID" value="RZC54989"/>
    <property type="gene ID" value="C5167_013852"/>
</dbReference>
<dbReference type="Pfam" id="PF01535">
    <property type="entry name" value="PPR"/>
    <property type="match status" value="7"/>
</dbReference>
<dbReference type="FunFam" id="1.25.40.10:FF:000344">
    <property type="entry name" value="Pentatricopeptide repeat-containing protein"/>
    <property type="match status" value="1"/>
</dbReference>
<dbReference type="GO" id="GO:0099402">
    <property type="term" value="P:plant organ development"/>
    <property type="evidence" value="ECO:0007669"/>
    <property type="project" value="UniProtKB-ARBA"/>
</dbReference>
<dbReference type="InterPro" id="IPR046960">
    <property type="entry name" value="PPR_At4g14850-like_plant"/>
</dbReference>
<dbReference type="InterPro" id="IPR032867">
    <property type="entry name" value="DYW_dom"/>
</dbReference>
<dbReference type="PANTHER" id="PTHR47926:SF452">
    <property type="entry name" value="PENTATRICOPEPTIDE REPEAT-CONTAINING PROTEIN"/>
    <property type="match status" value="1"/>
</dbReference>
<dbReference type="Pfam" id="PF20431">
    <property type="entry name" value="E_motif"/>
    <property type="match status" value="1"/>
</dbReference>
<dbReference type="OrthoDB" id="185373at2759"/>
<evidence type="ECO:0000256" key="3">
    <source>
        <dbReference type="SAM" id="MobiDB-lite"/>
    </source>
</evidence>
<evidence type="ECO:0000313" key="6">
    <source>
        <dbReference type="Proteomes" id="UP000316621"/>
    </source>
</evidence>
<feature type="repeat" description="PPR" evidence="2">
    <location>
        <begin position="294"/>
        <end position="328"/>
    </location>
</feature>
<dbReference type="InterPro" id="IPR011990">
    <property type="entry name" value="TPR-like_helical_dom_sf"/>
</dbReference>
<feature type="repeat" description="PPR" evidence="2">
    <location>
        <begin position="193"/>
        <end position="227"/>
    </location>
</feature>
<evidence type="ECO:0000256" key="2">
    <source>
        <dbReference type="PROSITE-ProRule" id="PRU00708"/>
    </source>
</evidence>
<reference evidence="5 6" key="1">
    <citation type="journal article" date="2018" name="Science">
        <title>The opium poppy genome and morphinan production.</title>
        <authorList>
            <person name="Guo L."/>
            <person name="Winzer T."/>
            <person name="Yang X."/>
            <person name="Li Y."/>
            <person name="Ning Z."/>
            <person name="He Z."/>
            <person name="Teodor R."/>
            <person name="Lu Y."/>
            <person name="Bowser T.A."/>
            <person name="Graham I.A."/>
            <person name="Ye K."/>
        </authorList>
    </citation>
    <scope>NUCLEOTIDE SEQUENCE [LARGE SCALE GENOMIC DNA]</scope>
    <source>
        <strain evidence="6">cv. HN1</strain>
        <tissue evidence="5">Leaves</tissue>
    </source>
</reference>
<proteinExistence type="predicted"/>
<protein>
    <recommendedName>
        <fullName evidence="4">DYW domain-containing protein</fullName>
    </recommendedName>
</protein>
<feature type="repeat" description="PPR" evidence="2">
    <location>
        <begin position="162"/>
        <end position="192"/>
    </location>
</feature>
<dbReference type="Gene3D" id="1.25.40.10">
    <property type="entry name" value="Tetratricopeptide repeat domain"/>
    <property type="match status" value="6"/>
</dbReference>
<sequence length="805" mass="90349">MSTTFAQTFSRSKDPQKVSQNREINKADKSRNVLPIKQRLSKSTTINSSQVKIKKTVTKRYDTYLTRSLCSYVDSGLMNEALSLFESMQNLDTFHWNLMIKGYTNSGLYEEAIDFYLLMQYQGVKPDNFTYPFVIKSCAGLLSLIEGLKIHARLIKTGLDSDLFICNSLIVMYGKVGCLELAEEVFGKMTNRDLVSWNSIITGYVLAGDEWKLFSCFREMQAFGLKPDRFGIISALAGCSLTNYERLGRETHCYVIRGGHESNLMVQTSLIDMYCKCGNLDYAVDLFDKVSCLNTVVHNAMIGGYARNGCPLDAFGCLVEMQQSGNANPDAITMVNLLPACAQLRDLFLGKSIHGFAIRNGFLPHLVLETALVDMYGKCEEPKLAERVFYSMNKRCLISCNAMLAAYVQNEWKRKAINLFLDIHEEGSIRLDAMTISSVLPAYAELASLREGIQIHSCITKLGFNVNTFVSNSLVDMYAKHGNLQEARKIFDRLPSKDVVSWNTIIMAYGIHGCGKIAIDLFSEMQEKGIKPNSSTFVSVLSSCSISGLIDQGWEHFSSMKTDYGIDPGIEHYGCMLDLLGRSGNLDLARNFVNEMPLVPTARIWGSLLAASRNNGDIVLAEEVAEQIFSLEHDNTGSYILLSNMYAEAGRWEDVERIRCLMNIKGLEQTIGISLIELNTKTCSFTNGDRSHSESYMIYNVLEIILGQIGETMNSPSFPRFRPRELIRKRSELPLTHSVRLALCFGLISTTVGSSILIRKNVRICEACHNAIKKISKVTEREIIVGDTKIYHHFRHGFCSCGDYW</sequence>
<dbReference type="FunFam" id="1.25.40.10:FF:000073">
    <property type="entry name" value="Pentatricopeptide repeat-containing protein chloroplastic"/>
    <property type="match status" value="1"/>
</dbReference>
<feature type="repeat" description="PPR" evidence="2">
    <location>
        <begin position="498"/>
        <end position="532"/>
    </location>
</feature>
<dbReference type="PANTHER" id="PTHR47926">
    <property type="entry name" value="PENTATRICOPEPTIDE REPEAT-CONTAINING PROTEIN"/>
    <property type="match status" value="1"/>
</dbReference>
<gene>
    <name evidence="5" type="ORF">C5167_013852</name>
</gene>
<dbReference type="InterPro" id="IPR046848">
    <property type="entry name" value="E_motif"/>
</dbReference>
<dbReference type="Pfam" id="PF12854">
    <property type="entry name" value="PPR_1"/>
    <property type="match status" value="1"/>
</dbReference>
<dbReference type="InterPro" id="IPR002885">
    <property type="entry name" value="PPR_rpt"/>
</dbReference>
<evidence type="ECO:0000313" key="5">
    <source>
        <dbReference type="EMBL" id="RZC54989.1"/>
    </source>
</evidence>
<dbReference type="GO" id="GO:0009451">
    <property type="term" value="P:RNA modification"/>
    <property type="evidence" value="ECO:0007669"/>
    <property type="project" value="InterPro"/>
</dbReference>
<dbReference type="GO" id="GO:0003723">
    <property type="term" value="F:RNA binding"/>
    <property type="evidence" value="ECO:0007669"/>
    <property type="project" value="InterPro"/>
</dbReference>
<dbReference type="FunFam" id="1.25.40.10:FF:000158">
    <property type="entry name" value="pentatricopeptide repeat-containing protein At2g33680"/>
    <property type="match status" value="1"/>
</dbReference>
<dbReference type="Proteomes" id="UP000316621">
    <property type="component" value="Chromosome 3"/>
</dbReference>
<evidence type="ECO:0000259" key="4">
    <source>
        <dbReference type="Pfam" id="PF14432"/>
    </source>
</evidence>
<accession>A0A4Y7J5J2</accession>
<feature type="repeat" description="PPR" evidence="2">
    <location>
        <begin position="92"/>
        <end position="126"/>
    </location>
</feature>